<reference evidence="2 3" key="1">
    <citation type="submission" date="2018-11" db="EMBL/GenBank/DDBJ databases">
        <title>Genomic Encyclopedia of Type Strains, Phase IV (KMG-IV): sequencing the most valuable type-strain genomes for metagenomic binning, comparative biology and taxonomic classification.</title>
        <authorList>
            <person name="Goeker M."/>
        </authorList>
    </citation>
    <scope>NUCLEOTIDE SEQUENCE [LARGE SCALE GENOMIC DNA]</scope>
    <source>
        <strain evidence="2 3">DSM 25623</strain>
    </source>
</reference>
<dbReference type="InterPro" id="IPR012036">
    <property type="entry name" value="Phage_Mu_Gp28"/>
</dbReference>
<dbReference type="Gene3D" id="3.40.50.300">
    <property type="entry name" value="P-loop containing nucleotide triphosphate hydrolases"/>
    <property type="match status" value="1"/>
</dbReference>
<keyword evidence="3" id="KW-1185">Reference proteome</keyword>
<dbReference type="InterPro" id="IPR027417">
    <property type="entry name" value="P-loop_NTPase"/>
</dbReference>
<protein>
    <submittedName>
        <fullName evidence="2">Phage FluMu gp28-like protein</fullName>
    </submittedName>
</protein>
<evidence type="ECO:0000256" key="1">
    <source>
        <dbReference type="SAM" id="MobiDB-lite"/>
    </source>
</evidence>
<gene>
    <name evidence="2" type="ORF">EDC50_1038</name>
</gene>
<accession>A0A3N4VFK8</accession>
<evidence type="ECO:0000313" key="2">
    <source>
        <dbReference type="EMBL" id="RPE81836.1"/>
    </source>
</evidence>
<proteinExistence type="predicted"/>
<dbReference type="AlphaFoldDB" id="A0A3N4VFK8"/>
<organism evidence="2 3">
    <name type="scientific">Vulcaniibacterium tengchongense</name>
    <dbReference type="NCBI Taxonomy" id="1273429"/>
    <lineage>
        <taxon>Bacteria</taxon>
        <taxon>Pseudomonadati</taxon>
        <taxon>Pseudomonadota</taxon>
        <taxon>Gammaproteobacteria</taxon>
        <taxon>Lysobacterales</taxon>
        <taxon>Lysobacteraceae</taxon>
        <taxon>Vulcaniibacterium</taxon>
    </lineage>
</organism>
<sequence>MVVAPAKPGKRGGSAAKPQRRPLVEALVKDSGDLLRQELPASLAREVNQAIDAVLLKYQQEWIADDSDLKVAEKSRRIGLTWAEAADNVLIASKSRQAGGMNVYYIGYNMDMAIEYIEACAMWARVFNEAASEVEEGEEVFKDSDDEKAIKTYTIRFASGFRIVALSSRPANLRGKQGVVVIDEAAFHGALDELLKAALALLIWGGKVRVISTHDGDQNPFNELVNEIRSGKRKGAVHRITFRDAVEQGLFGRVCMRKGVSWDAEAQAKWIADVYAFYGDAAEEELDVVPSQGSGAWLTTSLIEARMQDTPVLRYSCPAGFEREPDDHRHEVIQDWLDEHVAPLLQALDPDLESVFGQDFGRSGDLTVMVPAQIEQTLRRRVPFILELRNMPHRQQEQIATFVIGRLPRFRKAALDARGNGHAVSEFLAQKFGFERIELVMLTEGWYREQMPPLKQAFEDDTIALPRDKDVLADLRAIKVIKGVARVPDKKTAGKDGGQRHGDAGVAIALMHYASLAEVEVIDYHRVTPHGAREDCSPETGRGAGWRNTKGIW</sequence>
<dbReference type="Gene3D" id="3.30.420.240">
    <property type="match status" value="1"/>
</dbReference>
<dbReference type="Proteomes" id="UP000269708">
    <property type="component" value="Unassembled WGS sequence"/>
</dbReference>
<name>A0A3N4VFK8_9GAMM</name>
<dbReference type="RefSeq" id="WP_199742084.1">
    <property type="nucleotide sequence ID" value="NZ_RKQN01000001.1"/>
</dbReference>
<dbReference type="PIRSF" id="PIRSF007056">
    <property type="entry name" value="UCP007056"/>
    <property type="match status" value="1"/>
</dbReference>
<dbReference type="EMBL" id="RKQN01000001">
    <property type="protein sequence ID" value="RPE81836.1"/>
    <property type="molecule type" value="Genomic_DNA"/>
</dbReference>
<evidence type="ECO:0000313" key="3">
    <source>
        <dbReference type="Proteomes" id="UP000269708"/>
    </source>
</evidence>
<feature type="region of interest" description="Disordered" evidence="1">
    <location>
        <begin position="532"/>
        <end position="553"/>
    </location>
</feature>
<comment type="caution">
    <text evidence="2">The sequence shown here is derived from an EMBL/GenBank/DDBJ whole genome shotgun (WGS) entry which is preliminary data.</text>
</comment>